<organism evidence="3 4">
    <name type="scientific">Agaribacter flavus</name>
    <dbReference type="NCBI Taxonomy" id="1902781"/>
    <lineage>
        <taxon>Bacteria</taxon>
        <taxon>Pseudomonadati</taxon>
        <taxon>Pseudomonadota</taxon>
        <taxon>Gammaproteobacteria</taxon>
        <taxon>Alteromonadales</taxon>
        <taxon>Alteromonadaceae</taxon>
        <taxon>Agaribacter</taxon>
    </lineage>
</organism>
<feature type="repeat" description="TPR" evidence="1">
    <location>
        <begin position="231"/>
        <end position="264"/>
    </location>
</feature>
<reference evidence="4" key="1">
    <citation type="journal article" date="2019" name="Int. J. Syst. Evol. Microbiol.">
        <title>The Global Catalogue of Microorganisms (GCM) 10K type strain sequencing project: providing services to taxonomists for standard genome sequencing and annotation.</title>
        <authorList>
            <consortium name="The Broad Institute Genomics Platform"/>
            <consortium name="The Broad Institute Genome Sequencing Center for Infectious Disease"/>
            <person name="Wu L."/>
            <person name="Ma J."/>
        </authorList>
    </citation>
    <scope>NUCLEOTIDE SEQUENCE [LARGE SCALE GENOMIC DNA]</scope>
    <source>
        <strain evidence="4">KCTC 52473</strain>
    </source>
</reference>
<dbReference type="Pfam" id="PF13181">
    <property type="entry name" value="TPR_8"/>
    <property type="match status" value="2"/>
</dbReference>
<dbReference type="EMBL" id="JBHRSW010000006">
    <property type="protein sequence ID" value="MFC3121033.1"/>
    <property type="molecule type" value="Genomic_DNA"/>
</dbReference>
<dbReference type="InterPro" id="IPR011990">
    <property type="entry name" value="TPR-like_helical_dom_sf"/>
</dbReference>
<keyword evidence="2" id="KW-0732">Signal</keyword>
<comment type="caution">
    <text evidence="3">The sequence shown here is derived from an EMBL/GenBank/DDBJ whole genome shotgun (WGS) entry which is preliminary data.</text>
</comment>
<name>A0ABV7FMN9_9ALTE</name>
<dbReference type="SUPFAM" id="SSF48452">
    <property type="entry name" value="TPR-like"/>
    <property type="match status" value="1"/>
</dbReference>
<evidence type="ECO:0000256" key="2">
    <source>
        <dbReference type="SAM" id="SignalP"/>
    </source>
</evidence>
<gene>
    <name evidence="3" type="ORF">ACFOHL_05340</name>
</gene>
<dbReference type="PANTHER" id="PTHR44809:SF1">
    <property type="entry name" value="PROTEIN O-MANNOSYL-TRANSFERASE TMTC1"/>
    <property type="match status" value="1"/>
</dbReference>
<feature type="repeat" description="TPR" evidence="1">
    <location>
        <begin position="197"/>
        <end position="230"/>
    </location>
</feature>
<evidence type="ECO:0000313" key="4">
    <source>
        <dbReference type="Proteomes" id="UP001595478"/>
    </source>
</evidence>
<dbReference type="InterPro" id="IPR019734">
    <property type="entry name" value="TPR_rpt"/>
</dbReference>
<keyword evidence="4" id="KW-1185">Reference proteome</keyword>
<sequence length="383" mass="43417">MRNVIVFISALLLLSACSSTSFLSKNKPELKQEAFPSYSSYTVESPEEIFHLSQEAIDFVEFVTQSETDDLGRMSALVFAIFDHAGLNLGYTADANTIASETFYNGAANCLSLTVMAYSMAEYLGIDARFQDVQIPEFWTFRQGASIINRHINLRVKMPTRRLGPLAKNGDLIVDFDPSRNAKEFSSVELNRRQIVSYFYNNKGAEYLINDERDKAFAYYKAAIEADPSNEGAWLNLGVLYSRSGYLDEAEEAYKHALSLKSNYLSALENLAAIYAKTQREDESNSIDARLHKKRLKNPYYHSMLAEYALLENRPQDAISHFKKAIALNNRAHEFFFGLAKAYYAVGDVERSSDALIKARKRSNNRRVSEQYSKKLSLLAYRG</sequence>
<dbReference type="PROSITE" id="PS51257">
    <property type="entry name" value="PROKAR_LIPOPROTEIN"/>
    <property type="match status" value="1"/>
</dbReference>
<dbReference type="SMART" id="SM00028">
    <property type="entry name" value="TPR"/>
    <property type="match status" value="4"/>
</dbReference>
<proteinExistence type="predicted"/>
<dbReference type="InterPro" id="IPR052943">
    <property type="entry name" value="TMTC_O-mannosyl-trnsfr"/>
</dbReference>
<dbReference type="RefSeq" id="WP_376919170.1">
    <property type="nucleotide sequence ID" value="NZ_JBHRSW010000006.1"/>
</dbReference>
<dbReference type="PANTHER" id="PTHR44809">
    <property type="match status" value="1"/>
</dbReference>
<evidence type="ECO:0000256" key="1">
    <source>
        <dbReference type="PROSITE-ProRule" id="PRU00339"/>
    </source>
</evidence>
<dbReference type="PROSITE" id="PS50005">
    <property type="entry name" value="TPR"/>
    <property type="match status" value="2"/>
</dbReference>
<dbReference type="Proteomes" id="UP001595478">
    <property type="component" value="Unassembled WGS sequence"/>
</dbReference>
<feature type="chain" id="PRO_5047027665" evidence="2">
    <location>
        <begin position="25"/>
        <end position="383"/>
    </location>
</feature>
<keyword evidence="1" id="KW-0802">TPR repeat</keyword>
<dbReference type="Pfam" id="PF14559">
    <property type="entry name" value="TPR_19"/>
    <property type="match status" value="1"/>
</dbReference>
<dbReference type="Gene3D" id="1.25.40.10">
    <property type="entry name" value="Tetratricopeptide repeat domain"/>
    <property type="match status" value="2"/>
</dbReference>
<evidence type="ECO:0000313" key="3">
    <source>
        <dbReference type="EMBL" id="MFC3121033.1"/>
    </source>
</evidence>
<accession>A0ABV7FMN9</accession>
<feature type="signal peptide" evidence="2">
    <location>
        <begin position="1"/>
        <end position="24"/>
    </location>
</feature>
<protein>
    <submittedName>
        <fullName evidence="3">Tetratricopeptide repeat protein</fullName>
    </submittedName>
</protein>